<evidence type="ECO:0000313" key="8">
    <source>
        <dbReference type="EMBL" id="PQJ12939.1"/>
    </source>
</evidence>
<organism evidence="8 9">
    <name type="scientific">Flavipsychrobacter stenotrophus</name>
    <dbReference type="NCBI Taxonomy" id="2077091"/>
    <lineage>
        <taxon>Bacteria</taxon>
        <taxon>Pseudomonadati</taxon>
        <taxon>Bacteroidota</taxon>
        <taxon>Chitinophagia</taxon>
        <taxon>Chitinophagales</taxon>
        <taxon>Chitinophagaceae</taxon>
        <taxon>Flavipsychrobacter</taxon>
    </lineage>
</organism>
<dbReference type="SUPFAM" id="SSF103473">
    <property type="entry name" value="MFS general substrate transporter"/>
    <property type="match status" value="1"/>
</dbReference>
<feature type="transmembrane region" description="Helical" evidence="6">
    <location>
        <begin position="132"/>
        <end position="154"/>
    </location>
</feature>
<feature type="transmembrane region" description="Helical" evidence="6">
    <location>
        <begin position="298"/>
        <end position="317"/>
    </location>
</feature>
<dbReference type="Gene3D" id="1.20.1720.10">
    <property type="entry name" value="Multidrug resistance protein D"/>
    <property type="match status" value="1"/>
</dbReference>
<dbReference type="InterPro" id="IPR011701">
    <property type="entry name" value="MFS"/>
</dbReference>
<feature type="transmembrane region" description="Helical" evidence="6">
    <location>
        <begin position="420"/>
        <end position="442"/>
    </location>
</feature>
<dbReference type="PROSITE" id="PS50850">
    <property type="entry name" value="MFS"/>
    <property type="match status" value="1"/>
</dbReference>
<dbReference type="CDD" id="cd17321">
    <property type="entry name" value="MFS_MMR_MDR_like"/>
    <property type="match status" value="1"/>
</dbReference>
<dbReference type="AlphaFoldDB" id="A0A2S7T157"/>
<evidence type="ECO:0000256" key="6">
    <source>
        <dbReference type="SAM" id="Phobius"/>
    </source>
</evidence>
<dbReference type="InterPro" id="IPR036259">
    <property type="entry name" value="MFS_trans_sf"/>
</dbReference>
<dbReference type="PANTHER" id="PTHR42718">
    <property type="entry name" value="MAJOR FACILITATOR SUPERFAMILY MULTIDRUG TRANSPORTER MFSC"/>
    <property type="match status" value="1"/>
</dbReference>
<accession>A0A2S7T157</accession>
<feature type="domain" description="Major facilitator superfamily (MFS) profile" evidence="7">
    <location>
        <begin position="7"/>
        <end position="447"/>
    </location>
</feature>
<sequence length="469" mass="49706">MQKKNIILIIGSMGILVEALDIAIINLALPSIQQEFALTGAGVQWLQSLYILFYGGFLIIGGKLSDVYGTKKMFLLGSGLFLFTSLGAGLSPTYSSLLVFRAIQGLAAAMVMPAAFSLISHTFTDLSERGRAMGIFSSFAAIGSGSGLSLGGVITSYCGWQWVFIINVPILAIVILFGYALLDVDSPSRTGERPDLLSGFFLVSGLVMVTICTQLLAAPADNIWYIASLVVLIVLFAATLKTRLGKKENPLIDLCLFRIPSLVAGNVSFLLLGAFFTGYLFIVSMVLQYNLHITAAKAGIILVPFSLLSVLVARFVAPHIMPRIPVIATAMIGMACMLTGSIFLMAAIYFTQLSLLLCGAASIAGFGITLCFTGFSVMSMQQIPAMHYGVGSSLTSTSFFFGGGVGLPLLTIFIKNGTNIGVAPIIVLAAFASVALVFLVLYMQKVNAQNEQITGSAIEKIESGLTAVV</sequence>
<dbReference type="PANTHER" id="PTHR42718:SF9">
    <property type="entry name" value="MAJOR FACILITATOR SUPERFAMILY MULTIDRUG TRANSPORTER MFSC"/>
    <property type="match status" value="1"/>
</dbReference>
<dbReference type="GO" id="GO:0016020">
    <property type="term" value="C:membrane"/>
    <property type="evidence" value="ECO:0007669"/>
    <property type="project" value="UniProtKB-SubCell"/>
</dbReference>
<dbReference type="Gene3D" id="1.20.1250.20">
    <property type="entry name" value="MFS general substrate transporter like domains"/>
    <property type="match status" value="1"/>
</dbReference>
<comment type="caution">
    <text evidence="8">The sequence shown here is derived from an EMBL/GenBank/DDBJ whole genome shotgun (WGS) entry which is preliminary data.</text>
</comment>
<feature type="transmembrane region" description="Helical" evidence="6">
    <location>
        <begin position="354"/>
        <end position="378"/>
    </location>
</feature>
<dbReference type="Pfam" id="PF07690">
    <property type="entry name" value="MFS_1"/>
    <property type="match status" value="1"/>
</dbReference>
<evidence type="ECO:0000256" key="3">
    <source>
        <dbReference type="ARBA" id="ARBA00022692"/>
    </source>
</evidence>
<feature type="transmembrane region" description="Helical" evidence="6">
    <location>
        <begin position="196"/>
        <end position="217"/>
    </location>
</feature>
<keyword evidence="3 6" id="KW-0812">Transmembrane</keyword>
<keyword evidence="2" id="KW-0813">Transport</keyword>
<feature type="transmembrane region" description="Helical" evidence="6">
    <location>
        <begin position="261"/>
        <end position="286"/>
    </location>
</feature>
<name>A0A2S7T157_9BACT</name>
<dbReference type="InterPro" id="IPR020846">
    <property type="entry name" value="MFS_dom"/>
</dbReference>
<gene>
    <name evidence="8" type="ORF">CJD36_004130</name>
</gene>
<evidence type="ECO:0000256" key="2">
    <source>
        <dbReference type="ARBA" id="ARBA00022448"/>
    </source>
</evidence>
<evidence type="ECO:0000256" key="1">
    <source>
        <dbReference type="ARBA" id="ARBA00004141"/>
    </source>
</evidence>
<proteinExistence type="predicted"/>
<dbReference type="Proteomes" id="UP000239872">
    <property type="component" value="Unassembled WGS sequence"/>
</dbReference>
<keyword evidence="5 6" id="KW-0472">Membrane</keyword>
<reference evidence="8 9" key="1">
    <citation type="submission" date="2018-01" db="EMBL/GenBank/DDBJ databases">
        <title>A novel member of the phylum Bacteroidetes isolated from glacier ice.</title>
        <authorList>
            <person name="Liu Q."/>
            <person name="Xin Y.-H."/>
        </authorList>
    </citation>
    <scope>NUCLEOTIDE SEQUENCE [LARGE SCALE GENOMIC DNA]</scope>
    <source>
        <strain evidence="8 9">RB1R16</strain>
    </source>
</reference>
<dbReference type="OrthoDB" id="9807274at2"/>
<dbReference type="GO" id="GO:0022857">
    <property type="term" value="F:transmembrane transporter activity"/>
    <property type="evidence" value="ECO:0007669"/>
    <property type="project" value="InterPro"/>
</dbReference>
<comment type="subcellular location">
    <subcellularLocation>
        <location evidence="1">Membrane</location>
        <topology evidence="1">Multi-pass membrane protein</topology>
    </subcellularLocation>
</comment>
<feature type="transmembrane region" description="Helical" evidence="6">
    <location>
        <begin position="98"/>
        <end position="120"/>
    </location>
</feature>
<keyword evidence="9" id="KW-1185">Reference proteome</keyword>
<feature type="transmembrane region" description="Helical" evidence="6">
    <location>
        <begin position="223"/>
        <end position="240"/>
    </location>
</feature>
<keyword evidence="4 6" id="KW-1133">Transmembrane helix</keyword>
<feature type="transmembrane region" description="Helical" evidence="6">
    <location>
        <begin position="324"/>
        <end position="348"/>
    </location>
</feature>
<evidence type="ECO:0000256" key="5">
    <source>
        <dbReference type="ARBA" id="ARBA00023136"/>
    </source>
</evidence>
<evidence type="ECO:0000256" key="4">
    <source>
        <dbReference type="ARBA" id="ARBA00022989"/>
    </source>
</evidence>
<feature type="transmembrane region" description="Helical" evidence="6">
    <location>
        <begin position="73"/>
        <end position="92"/>
    </location>
</feature>
<protein>
    <submittedName>
        <fullName evidence="8">MFS transporter</fullName>
    </submittedName>
</protein>
<feature type="transmembrane region" description="Helical" evidence="6">
    <location>
        <begin position="390"/>
        <end position="414"/>
    </location>
</feature>
<evidence type="ECO:0000259" key="7">
    <source>
        <dbReference type="PROSITE" id="PS50850"/>
    </source>
</evidence>
<feature type="transmembrane region" description="Helical" evidence="6">
    <location>
        <begin position="41"/>
        <end position="61"/>
    </location>
</feature>
<dbReference type="RefSeq" id="WP_105037823.1">
    <property type="nucleotide sequence ID" value="NZ_PPSL01000001.1"/>
</dbReference>
<feature type="transmembrane region" description="Helical" evidence="6">
    <location>
        <begin position="160"/>
        <end position="184"/>
    </location>
</feature>
<feature type="transmembrane region" description="Helical" evidence="6">
    <location>
        <begin position="7"/>
        <end position="29"/>
    </location>
</feature>
<evidence type="ECO:0000313" key="9">
    <source>
        <dbReference type="Proteomes" id="UP000239872"/>
    </source>
</evidence>
<dbReference type="EMBL" id="PPSL01000001">
    <property type="protein sequence ID" value="PQJ12939.1"/>
    <property type="molecule type" value="Genomic_DNA"/>
</dbReference>